<dbReference type="PANTHER" id="PTHR47380">
    <property type="entry name" value="OS02G0533000 PROTEIN"/>
    <property type="match status" value="1"/>
</dbReference>
<dbReference type="InterPro" id="IPR044200">
    <property type="entry name" value="At5g03900-like"/>
</dbReference>
<reference evidence="3" key="1">
    <citation type="submission" date="2018-04" db="EMBL/GenBank/DDBJ databases">
        <authorList>
            <person name="Cornet L."/>
        </authorList>
    </citation>
    <scope>NUCLEOTIDE SEQUENCE [LARGE SCALE GENOMIC DNA]</scope>
</reference>
<proteinExistence type="predicted"/>
<dbReference type="AlphaFoldDB" id="A0A2W4XLE4"/>
<protein>
    <submittedName>
        <fullName evidence="2">Uncharacterized protein</fullName>
    </submittedName>
</protein>
<evidence type="ECO:0000313" key="2">
    <source>
        <dbReference type="EMBL" id="PZO56842.1"/>
    </source>
</evidence>
<keyword evidence="1" id="KW-1133">Transmembrane helix</keyword>
<dbReference type="EMBL" id="QBMP01000062">
    <property type="protein sequence ID" value="PZO56842.1"/>
    <property type="molecule type" value="Genomic_DNA"/>
</dbReference>
<feature type="transmembrane region" description="Helical" evidence="1">
    <location>
        <begin position="134"/>
        <end position="151"/>
    </location>
</feature>
<organism evidence="2 3">
    <name type="scientific">Phormidesmis priestleyi</name>
    <dbReference type="NCBI Taxonomy" id="268141"/>
    <lineage>
        <taxon>Bacteria</taxon>
        <taxon>Bacillati</taxon>
        <taxon>Cyanobacteriota</taxon>
        <taxon>Cyanophyceae</taxon>
        <taxon>Leptolyngbyales</taxon>
        <taxon>Leptolyngbyaceae</taxon>
        <taxon>Phormidesmis</taxon>
    </lineage>
</organism>
<feature type="transmembrane region" description="Helical" evidence="1">
    <location>
        <begin position="333"/>
        <end position="361"/>
    </location>
</feature>
<keyword evidence="1" id="KW-0812">Transmembrane</keyword>
<dbReference type="Proteomes" id="UP000249794">
    <property type="component" value="Unassembled WGS sequence"/>
</dbReference>
<evidence type="ECO:0000313" key="3">
    <source>
        <dbReference type="Proteomes" id="UP000249794"/>
    </source>
</evidence>
<sequence length="441" mass="48757">MELNNDVMKAVESLDYRVTVGDVAARSGLNVEVAQQGLLALASETQGHMQVSEAGEIAYEFSRNFRGVLRNKYWQLRLQELAAKVWRVAFYLIRVSFGVVLMLSIAIITIAIFALMIAASSQGGSQGDRNDRRGGFGGGFGISPFNFFYLFNFNQGRGRRRYPNSSVGGQKGSVPSGEKLPFLEAIFSFLFGDPDPNADLDKRRWSTIGNVITNNGGALAAEQVIPYLDDLGSGSDKEYEDYMLPVLTRFNGQPEVSPKGEMVYYFPELQVSAIQRGTAAVSAYLKETNRKFTQATSDQVMISIGLGSANIIGALVLSNMLSSVPAGAALPAVVVFAQSILGLLLAYGVAFLVIPLVRYYWVKRQNAQIERRNQERQLRAESVNQLGASFKEKLAFARQFAAQKVLKSEDVVYDTESDLAEQERDRDAQLEADFRRRLNET</sequence>
<accession>A0A2W4XLE4</accession>
<feature type="transmembrane region" description="Helical" evidence="1">
    <location>
        <begin position="91"/>
        <end position="119"/>
    </location>
</feature>
<evidence type="ECO:0000256" key="1">
    <source>
        <dbReference type="SAM" id="Phobius"/>
    </source>
</evidence>
<comment type="caution">
    <text evidence="2">The sequence shown here is derived from an EMBL/GenBank/DDBJ whole genome shotgun (WGS) entry which is preliminary data.</text>
</comment>
<gene>
    <name evidence="2" type="ORF">DCF15_07980</name>
</gene>
<keyword evidence="1" id="KW-0472">Membrane</keyword>
<dbReference type="PANTHER" id="PTHR47380:SF4">
    <property type="entry name" value="OS02G0533000 PROTEIN"/>
    <property type="match status" value="1"/>
</dbReference>
<name>A0A2W4XLE4_9CYAN</name>
<feature type="transmembrane region" description="Helical" evidence="1">
    <location>
        <begin position="300"/>
        <end position="321"/>
    </location>
</feature>
<reference evidence="2 3" key="2">
    <citation type="submission" date="2018-06" db="EMBL/GenBank/DDBJ databases">
        <title>Metagenomic assembly of (sub)arctic Cyanobacteria and their associated microbiome from non-axenic cultures.</title>
        <authorList>
            <person name="Baurain D."/>
        </authorList>
    </citation>
    <scope>NUCLEOTIDE SEQUENCE [LARGE SCALE GENOMIC DNA]</scope>
    <source>
        <strain evidence="2">ULC027bin1</strain>
    </source>
</reference>